<keyword evidence="1" id="KW-0812">Transmembrane</keyword>
<dbReference type="Pfam" id="PF07963">
    <property type="entry name" value="N_methyl"/>
    <property type="match status" value="1"/>
</dbReference>
<keyword evidence="1" id="KW-1133">Transmembrane helix</keyword>
<dbReference type="OrthoDB" id="188288at2"/>
<accession>A0A5R8K9B5</accession>
<sequence length="226" mass="24282">MKTKLNKGFTLIELLVVITIIAILASLAVPTFGRIQERGNITKGINNCKQIILSQQLYASDNNGRYSDKDSEGNDADNANDAFRNLFIAEVLDNETIFGCPVSNWGIPDGRIGESPGFDQAVGRNENHWMMTAGLTNSSSGSIPAVFEAATQAEWDPEWNADAAGQADVQGRTWGGGKIIIGLNDSSVTLTDLAGRRGVQKLKGEADNLFARQPIEKDILGVDGEG</sequence>
<evidence type="ECO:0000313" key="3">
    <source>
        <dbReference type="Proteomes" id="UP000306196"/>
    </source>
</evidence>
<feature type="transmembrane region" description="Helical" evidence="1">
    <location>
        <begin position="12"/>
        <end position="33"/>
    </location>
</feature>
<dbReference type="RefSeq" id="WP_138088198.1">
    <property type="nucleotide sequence ID" value="NZ_VAUV01000018.1"/>
</dbReference>
<evidence type="ECO:0000313" key="2">
    <source>
        <dbReference type="EMBL" id="TLD68881.1"/>
    </source>
</evidence>
<dbReference type="AlphaFoldDB" id="A0A5R8K9B5"/>
<keyword evidence="3" id="KW-1185">Reference proteome</keyword>
<dbReference type="Gene3D" id="3.30.700.10">
    <property type="entry name" value="Glycoprotein, Type 4 Pilin"/>
    <property type="match status" value="1"/>
</dbReference>
<dbReference type="PANTHER" id="PTHR30093">
    <property type="entry name" value="GENERAL SECRETION PATHWAY PROTEIN G"/>
    <property type="match status" value="1"/>
</dbReference>
<gene>
    <name evidence="2" type="ORF">FEM03_20630</name>
</gene>
<evidence type="ECO:0000256" key="1">
    <source>
        <dbReference type="SAM" id="Phobius"/>
    </source>
</evidence>
<protein>
    <submittedName>
        <fullName evidence="2">Type II secretion system protein</fullName>
    </submittedName>
</protein>
<keyword evidence="1" id="KW-0472">Membrane</keyword>
<reference evidence="2 3" key="1">
    <citation type="submission" date="2019-05" db="EMBL/GenBank/DDBJ databases">
        <title>Verrucobacter flavum gen. nov., sp. nov. a new member of the family Verrucomicrobiaceae.</title>
        <authorList>
            <person name="Szuroczki S."/>
            <person name="Abbaszade G."/>
            <person name="Szabo A."/>
            <person name="Felfoldi T."/>
            <person name="Schumann P."/>
            <person name="Boka K."/>
            <person name="Keki Z."/>
            <person name="Toumi M."/>
            <person name="Toth E."/>
        </authorList>
    </citation>
    <scope>NUCLEOTIDE SEQUENCE [LARGE SCALE GENOMIC DNA]</scope>
    <source>
        <strain evidence="2 3">MG-N-17</strain>
    </source>
</reference>
<organism evidence="2 3">
    <name type="scientific">Phragmitibacter flavus</name>
    <dbReference type="NCBI Taxonomy" id="2576071"/>
    <lineage>
        <taxon>Bacteria</taxon>
        <taxon>Pseudomonadati</taxon>
        <taxon>Verrucomicrobiota</taxon>
        <taxon>Verrucomicrobiia</taxon>
        <taxon>Verrucomicrobiales</taxon>
        <taxon>Verrucomicrobiaceae</taxon>
        <taxon>Phragmitibacter</taxon>
    </lineage>
</organism>
<dbReference type="InterPro" id="IPR045584">
    <property type="entry name" value="Pilin-like"/>
</dbReference>
<dbReference type="PROSITE" id="PS00409">
    <property type="entry name" value="PROKAR_NTER_METHYL"/>
    <property type="match status" value="1"/>
</dbReference>
<dbReference type="InterPro" id="IPR012902">
    <property type="entry name" value="N_methyl_site"/>
</dbReference>
<name>A0A5R8K9B5_9BACT</name>
<dbReference type="NCBIfam" id="TIGR02532">
    <property type="entry name" value="IV_pilin_GFxxxE"/>
    <property type="match status" value="1"/>
</dbReference>
<dbReference type="EMBL" id="VAUV01000018">
    <property type="protein sequence ID" value="TLD68881.1"/>
    <property type="molecule type" value="Genomic_DNA"/>
</dbReference>
<dbReference type="Proteomes" id="UP000306196">
    <property type="component" value="Unassembled WGS sequence"/>
</dbReference>
<proteinExistence type="predicted"/>
<comment type="caution">
    <text evidence="2">The sequence shown here is derived from an EMBL/GenBank/DDBJ whole genome shotgun (WGS) entry which is preliminary data.</text>
</comment>
<dbReference type="SUPFAM" id="SSF54523">
    <property type="entry name" value="Pili subunits"/>
    <property type="match status" value="1"/>
</dbReference>